<dbReference type="Proteomes" id="UP001150581">
    <property type="component" value="Unassembled WGS sequence"/>
</dbReference>
<gene>
    <name evidence="1" type="ORF">LPJ66_008444</name>
</gene>
<accession>A0ACC1I9P3</accession>
<comment type="caution">
    <text evidence="1">The sequence shown here is derived from an EMBL/GenBank/DDBJ whole genome shotgun (WGS) entry which is preliminary data.</text>
</comment>
<keyword evidence="2" id="KW-1185">Reference proteome</keyword>
<proteinExistence type="predicted"/>
<organism evidence="1 2">
    <name type="scientific">Kickxella alabastrina</name>
    <dbReference type="NCBI Taxonomy" id="61397"/>
    <lineage>
        <taxon>Eukaryota</taxon>
        <taxon>Fungi</taxon>
        <taxon>Fungi incertae sedis</taxon>
        <taxon>Zoopagomycota</taxon>
        <taxon>Kickxellomycotina</taxon>
        <taxon>Kickxellomycetes</taxon>
        <taxon>Kickxellales</taxon>
        <taxon>Kickxellaceae</taxon>
        <taxon>Kickxella</taxon>
    </lineage>
</organism>
<sequence>MLSTIYSFILSSTLLLLVSTLVSLLVVGTIFKRAYFTPLSKIPGPFLNSISNLPLYYHTARGQYHKYTTSLHAKYGDTVRVGHDQVSLANGSELRRVLATHSFRKGEAYNTGVLPVQTMFSTTDPEVNKTRRRQMGNTYSMAHMRTLEDAILEHGVISLIGCWDAEIKKGADVNYFYGFNGIAFDVIGMLGYGKSFDMLRENDITVANNIQKMITLSGVVTIFPVFKRFTWLFKDLFAARNSLIAMSQAAVARRKQDISNTNAQAAHADILQKIIDAKDPKTGQTLSHSQQSAEVMLMLGAGTETTANTLSWTMMYILHHPPVQHRLCQDIRRAFPDKTNPIRYDEAKAQLPYLTAVLHESMRLNSAAPGYFPRSVPAEGTTLCGQYRVPPGAHICISFAASHRNPTVWANPDGFDPERFMGADGEARSSELLAFSAGVRACIGRNFALIELYTVLANLLRKYNFELPEDAPYGPHRIKDGIPVEIPGLAYTTCGPINPLVNCRVRITHAED</sequence>
<reference evidence="1" key="1">
    <citation type="submission" date="2022-07" db="EMBL/GenBank/DDBJ databases">
        <title>Phylogenomic reconstructions and comparative analyses of Kickxellomycotina fungi.</title>
        <authorList>
            <person name="Reynolds N.K."/>
            <person name="Stajich J.E."/>
            <person name="Barry K."/>
            <person name="Grigoriev I.V."/>
            <person name="Crous P."/>
            <person name="Smith M.E."/>
        </authorList>
    </citation>
    <scope>NUCLEOTIDE SEQUENCE</scope>
    <source>
        <strain evidence="1">Benny 63K</strain>
    </source>
</reference>
<dbReference type="EMBL" id="JANBPG010001700">
    <property type="protein sequence ID" value="KAJ1888682.1"/>
    <property type="molecule type" value="Genomic_DNA"/>
</dbReference>
<protein>
    <submittedName>
        <fullName evidence="1">Uncharacterized protein</fullName>
    </submittedName>
</protein>
<evidence type="ECO:0000313" key="2">
    <source>
        <dbReference type="Proteomes" id="UP001150581"/>
    </source>
</evidence>
<evidence type="ECO:0000313" key="1">
    <source>
        <dbReference type="EMBL" id="KAJ1888682.1"/>
    </source>
</evidence>
<name>A0ACC1I9P3_9FUNG</name>